<gene>
    <name evidence="2" type="ORF">Abiwalacus_21730</name>
</gene>
<dbReference type="PANTHER" id="PTHR45947">
    <property type="entry name" value="SULFOQUINOVOSYL TRANSFERASE SQD2"/>
    <property type="match status" value="1"/>
</dbReference>
<dbReference type="RefSeq" id="WP_215433929.1">
    <property type="nucleotide sequence ID" value="NZ_AP025943.1"/>
</dbReference>
<dbReference type="EMBL" id="AP025943">
    <property type="protein sequence ID" value="BDL44599.1"/>
    <property type="molecule type" value="Genomic_DNA"/>
</dbReference>
<dbReference type="Gene3D" id="3.40.50.2000">
    <property type="entry name" value="Glycogen Phosphorylase B"/>
    <property type="match status" value="2"/>
</dbReference>
<organism evidence="2 3">
    <name type="scientific">Akkermansia biwaensis</name>
    <dbReference type="NCBI Taxonomy" id="2946555"/>
    <lineage>
        <taxon>Bacteria</taxon>
        <taxon>Pseudomonadati</taxon>
        <taxon>Verrucomicrobiota</taxon>
        <taxon>Verrucomicrobiia</taxon>
        <taxon>Verrucomicrobiales</taxon>
        <taxon>Akkermansiaceae</taxon>
        <taxon>Akkermansia</taxon>
    </lineage>
</organism>
<dbReference type="Pfam" id="PF00534">
    <property type="entry name" value="Glycos_transf_1"/>
    <property type="match status" value="1"/>
</dbReference>
<proteinExistence type="predicted"/>
<keyword evidence="2" id="KW-0808">Transferase</keyword>
<dbReference type="PANTHER" id="PTHR45947:SF3">
    <property type="entry name" value="SULFOQUINOVOSYL TRANSFERASE SQD2"/>
    <property type="match status" value="1"/>
</dbReference>
<accession>A0ABM7ZIV2</accession>
<protein>
    <submittedName>
        <fullName evidence="2">Glycosyl transferase family 1</fullName>
    </submittedName>
</protein>
<dbReference type="GO" id="GO:0016740">
    <property type="term" value="F:transferase activity"/>
    <property type="evidence" value="ECO:0007669"/>
    <property type="project" value="UniProtKB-KW"/>
</dbReference>
<dbReference type="SUPFAM" id="SSF53756">
    <property type="entry name" value="UDP-Glycosyltransferase/glycogen phosphorylase"/>
    <property type="match status" value="1"/>
</dbReference>
<dbReference type="InterPro" id="IPR050194">
    <property type="entry name" value="Glycosyltransferase_grp1"/>
</dbReference>
<evidence type="ECO:0000259" key="1">
    <source>
        <dbReference type="Pfam" id="PF00534"/>
    </source>
</evidence>
<dbReference type="Proteomes" id="UP001062263">
    <property type="component" value="Chromosome"/>
</dbReference>
<keyword evidence="3" id="KW-1185">Reference proteome</keyword>
<evidence type="ECO:0000313" key="2">
    <source>
        <dbReference type="EMBL" id="BDL44599.1"/>
    </source>
</evidence>
<name>A0ABM7ZIV2_9BACT</name>
<sequence>MKPYYLVITPFFPTESSFRGPFIYDQVRAIKKTGRYRDVLVFKPASPFDRRTSYDYKGITVRLFPFLQMPSLILNGLTNGINSALFLKAFRRAGFSPDHIAVAHAHTSVFAACALSLKAASPQTVALVQHHDGDPYTIRNGKFASCAFNARYRAKKNIRLFNRMDCHVSISKFVERHLLEFPAVNPQDYFESYRNSLSLVQNLPPITPKKSLILYNGVDTGQFHPSPRQRKNEKLTIGCVGNFVDLKDQITLVKAVEQLLAREQGSGILLKFIGTGPTLEECRAYVREHRLESSITFQTEIPHTELAAFYHSLDLFVLPSFFEGFGCVLLEAHACGVPFMTCCGQGGAEYIPPEDKDKWLFAPRDHDGLAALISRFDKERYPQSVCHEYDINILITRFLDQIDPAGSERTENGNGGQTGP</sequence>
<evidence type="ECO:0000313" key="3">
    <source>
        <dbReference type="Proteomes" id="UP001062263"/>
    </source>
</evidence>
<reference evidence="2" key="1">
    <citation type="submission" date="2022-06" db="EMBL/GenBank/DDBJ databases">
        <title>Akkermansia biwalacus sp. nov., an anaerobic mucin-degrading bacterium isolated from human intestine.</title>
        <authorList>
            <person name="Kobayashi Y."/>
            <person name="Inoue S."/>
            <person name="Kawahara T."/>
            <person name="Kohda N."/>
        </authorList>
    </citation>
    <scope>NUCLEOTIDE SEQUENCE</scope>
    <source>
        <strain evidence="2">WON2089</strain>
    </source>
</reference>
<dbReference type="InterPro" id="IPR001296">
    <property type="entry name" value="Glyco_trans_1"/>
</dbReference>
<feature type="domain" description="Glycosyl transferase family 1" evidence="1">
    <location>
        <begin position="229"/>
        <end position="379"/>
    </location>
</feature>